<gene>
    <name evidence="3" type="primary">SWA2</name>
    <name evidence="3" type="ORF">Sste5346_008443</name>
</gene>
<comment type="caution">
    <text evidence="3">The sequence shown here is derived from an EMBL/GenBank/DDBJ whole genome shotgun (WGS) entry which is preliminary data.</text>
</comment>
<dbReference type="PROSITE" id="PS50030">
    <property type="entry name" value="UBA"/>
    <property type="match status" value="1"/>
</dbReference>
<dbReference type="InterPro" id="IPR015940">
    <property type="entry name" value="UBA"/>
</dbReference>
<dbReference type="EMBL" id="JAWCUI010000065">
    <property type="protein sequence ID" value="KAL1890150.1"/>
    <property type="molecule type" value="Genomic_DNA"/>
</dbReference>
<evidence type="ECO:0000313" key="3">
    <source>
        <dbReference type="EMBL" id="KAL1890150.1"/>
    </source>
</evidence>
<feature type="region of interest" description="Disordered" evidence="1">
    <location>
        <begin position="407"/>
        <end position="474"/>
    </location>
</feature>
<feature type="compositionally biased region" description="Basic and acidic residues" evidence="1">
    <location>
        <begin position="301"/>
        <end position="321"/>
    </location>
</feature>
<dbReference type="SUPFAM" id="SSF46934">
    <property type="entry name" value="UBA-like"/>
    <property type="match status" value="1"/>
</dbReference>
<dbReference type="Proteomes" id="UP001583186">
    <property type="component" value="Unassembled WGS sequence"/>
</dbReference>
<feature type="region of interest" description="Disordered" evidence="1">
    <location>
        <begin position="1"/>
        <end position="365"/>
    </location>
</feature>
<protein>
    <submittedName>
        <fullName evidence="3">Auxilin-like clathrin-binding protein required for normal clathrin function</fullName>
    </submittedName>
</protein>
<feature type="compositionally biased region" description="Low complexity" evidence="1">
    <location>
        <begin position="696"/>
        <end position="705"/>
    </location>
</feature>
<name>A0ABR3YQ91_9PEZI</name>
<dbReference type="InterPro" id="IPR011990">
    <property type="entry name" value="TPR-like_helical_dom_sf"/>
</dbReference>
<feature type="compositionally biased region" description="Polar residues" evidence="1">
    <location>
        <begin position="57"/>
        <end position="109"/>
    </location>
</feature>
<feature type="compositionally biased region" description="Low complexity" evidence="1">
    <location>
        <begin position="545"/>
        <end position="557"/>
    </location>
</feature>
<dbReference type="SUPFAM" id="SSF46565">
    <property type="entry name" value="Chaperone J-domain"/>
    <property type="match status" value="1"/>
</dbReference>
<keyword evidence="4" id="KW-1185">Reference proteome</keyword>
<feature type="domain" description="UBA" evidence="2">
    <location>
        <begin position="359"/>
        <end position="404"/>
    </location>
</feature>
<dbReference type="InterPro" id="IPR009060">
    <property type="entry name" value="UBA-like_sf"/>
</dbReference>
<feature type="region of interest" description="Disordered" evidence="1">
    <location>
        <begin position="493"/>
        <end position="734"/>
    </location>
</feature>
<feature type="compositionally biased region" description="Polar residues" evidence="1">
    <location>
        <begin position="621"/>
        <end position="632"/>
    </location>
</feature>
<evidence type="ECO:0000256" key="1">
    <source>
        <dbReference type="SAM" id="MobiDB-lite"/>
    </source>
</evidence>
<feature type="compositionally biased region" description="Low complexity" evidence="1">
    <location>
        <begin position="893"/>
        <end position="934"/>
    </location>
</feature>
<feature type="compositionally biased region" description="Basic and acidic residues" evidence="1">
    <location>
        <begin position="110"/>
        <end position="130"/>
    </location>
</feature>
<reference evidence="3 4" key="1">
    <citation type="journal article" date="2024" name="IMA Fungus">
        <title>IMA Genome - F19 : A genome assembly and annotation guide to empower mycologists, including annotated draft genome sequences of Ceratocystis pirilliformis, Diaporthe australafricana, Fusarium ophioides, Paecilomyces lecythidis, and Sporothrix stenoceras.</title>
        <authorList>
            <person name="Aylward J."/>
            <person name="Wilson A.M."/>
            <person name="Visagie C.M."/>
            <person name="Spraker J."/>
            <person name="Barnes I."/>
            <person name="Buitendag C."/>
            <person name="Ceriani C."/>
            <person name="Del Mar Angel L."/>
            <person name="du Plessis D."/>
            <person name="Fuchs T."/>
            <person name="Gasser K."/>
            <person name="Kramer D."/>
            <person name="Li W."/>
            <person name="Munsamy K."/>
            <person name="Piso A."/>
            <person name="Price J.L."/>
            <person name="Sonnekus B."/>
            <person name="Thomas C."/>
            <person name="van der Nest A."/>
            <person name="van Dijk A."/>
            <person name="van Heerden A."/>
            <person name="van Vuuren N."/>
            <person name="Yilmaz N."/>
            <person name="Duong T.A."/>
            <person name="van der Merwe N.A."/>
            <person name="Wingfield M.J."/>
            <person name="Wingfield B.D."/>
        </authorList>
    </citation>
    <scope>NUCLEOTIDE SEQUENCE [LARGE SCALE GENOMIC DNA]</scope>
    <source>
        <strain evidence="3 4">CMW 5346</strain>
    </source>
</reference>
<evidence type="ECO:0000313" key="4">
    <source>
        <dbReference type="Proteomes" id="UP001583186"/>
    </source>
</evidence>
<dbReference type="PANTHER" id="PTHR23172">
    <property type="entry name" value="AUXILIN/CYCLIN G-ASSOCIATED KINASE-RELATED"/>
    <property type="match status" value="1"/>
</dbReference>
<feature type="region of interest" description="Disordered" evidence="1">
    <location>
        <begin position="886"/>
        <end position="936"/>
    </location>
</feature>
<dbReference type="Gene3D" id="1.25.40.10">
    <property type="entry name" value="Tetratricopeptide repeat domain"/>
    <property type="match status" value="1"/>
</dbReference>
<feature type="compositionally biased region" description="Polar residues" evidence="1">
    <location>
        <begin position="493"/>
        <end position="507"/>
    </location>
</feature>
<accession>A0ABR3YQ91</accession>
<organism evidence="3 4">
    <name type="scientific">Sporothrix stenoceras</name>
    <dbReference type="NCBI Taxonomy" id="5173"/>
    <lineage>
        <taxon>Eukaryota</taxon>
        <taxon>Fungi</taxon>
        <taxon>Dikarya</taxon>
        <taxon>Ascomycota</taxon>
        <taxon>Pezizomycotina</taxon>
        <taxon>Sordariomycetes</taxon>
        <taxon>Sordariomycetidae</taxon>
        <taxon>Ophiostomatales</taxon>
        <taxon>Ophiostomataceae</taxon>
        <taxon>Sporothrix</taxon>
    </lineage>
</organism>
<proteinExistence type="predicted"/>
<sequence length="1058" mass="110807">MDDLSGLDWSSSSSTNNKNNNKKPTLAAQSAAFGSAASSYPSLRPTPPPGSLGVGSGRNTPLSNLSAQGSGASTGARQPPTTTTKPGQDSFSGLFNSAASKNTANLSLREQQERLNAEKRRKEEEKRKQAEANYGSNGQFFDILGRGVGSGVGSAGTSRTGSPALAPPSGASISRGPSPLNGSGNSGGSGDDDLFAAFNADTKVDQASHFPPTSNQPQSGKSTPANAAALDLSNPSAWGKPPTPRNGTGVGATQQTTNALDDDDPFGLNQLQARTAAAPPPPAATANTAEDDDDFLGDLAKPVEEVRRKTEAQRQQEEEQQRQQQQQQRRQRRPEPGKPIEGPDSDSDSDSGAGGVTKTGDPKLDHSIAQLVDYGFSAQDARRALSESGRGYDVQAAVNWLLDEAHRKSKEKASGKQGGGGAGQLRAEESASRTSSRNRGQGGGPTWMRDAEIEGFPSRGDNRSPASGGDVDFAKQAAAMGTSFLKSANSLWKTGQKQLQKAVQDFQQEGGDPNQPKWMRSAAAGQDHMNAAPRDDGESRRRRAAAAASASAASASATDEAMMLESGARPDRRQQQSSSRNHNPAAAAVAHLSEPRFRNESQPSSRGQSPAGGFASDGPLSRNSPVPRWQQQGAGGADPRARLTKQAIEEESAQSYVSPARRRKAAGTSSPAPEASKPKADAPLEGDLLSNSTALPQRPAPQQRPSGGAAVGTSTGRPTPRATPSPRPPKVARQVPAVNSFVLKASAKHRADGAAHFKRGDYAAAHASYAASLTDIPQSHPLLVVLYCNRALTALKTGEPRQAVADADSALVVIGPGKGEGESVSLEDGTGETRDLRDLYGKAMTRKAEALEQMEKWGEAGQVWQQCVESGVGGATAIAGRQRCQTALKPKPKAAAPVSRPASKPATPRPTAGSALGSLAGSGSGTATPTSASGRDFEAVQRLRAANEAAAREDSEKLGLLDQVDARVASWRDGKKDNLRALLGSLEKVLWEGSGWKPVGLHELVMPNKVKIIYMRAIGKTHPDKLPQDASTEIRMIAGTVFATLNESWDKFKADNKM</sequence>
<dbReference type="SMART" id="SM00165">
    <property type="entry name" value="UBA"/>
    <property type="match status" value="1"/>
</dbReference>
<dbReference type="InterPro" id="IPR036869">
    <property type="entry name" value="J_dom_sf"/>
</dbReference>
<dbReference type="Gene3D" id="1.10.8.10">
    <property type="entry name" value="DNA helicase RuvA subunit, C-terminal domain"/>
    <property type="match status" value="1"/>
</dbReference>
<feature type="compositionally biased region" description="Polar residues" evidence="1">
    <location>
        <begin position="211"/>
        <end position="225"/>
    </location>
</feature>
<dbReference type="PANTHER" id="PTHR23172:SF19">
    <property type="entry name" value="J DOMAIN-CONTAINING PROTEIN"/>
    <property type="match status" value="1"/>
</dbReference>
<evidence type="ECO:0000259" key="2">
    <source>
        <dbReference type="PROSITE" id="PS50030"/>
    </source>
</evidence>
<dbReference type="SUPFAM" id="SSF48452">
    <property type="entry name" value="TPR-like"/>
    <property type="match status" value="1"/>
</dbReference>
<feature type="compositionally biased region" description="Low complexity" evidence="1">
    <location>
        <begin position="10"/>
        <end position="42"/>
    </location>
</feature>
<dbReference type="Gene3D" id="1.10.287.110">
    <property type="entry name" value="DnaJ domain"/>
    <property type="match status" value="1"/>
</dbReference>